<dbReference type="Proteomes" id="UP000547973">
    <property type="component" value="Unassembled WGS sequence"/>
</dbReference>
<gene>
    <name evidence="2" type="ORF">BKA03_000072</name>
</gene>
<dbReference type="EMBL" id="JACBZO010000001">
    <property type="protein sequence ID" value="NYI39953.1"/>
    <property type="molecule type" value="Genomic_DNA"/>
</dbReference>
<feature type="compositionally biased region" description="Gly residues" evidence="1">
    <location>
        <begin position="25"/>
        <end position="36"/>
    </location>
</feature>
<dbReference type="AlphaFoldDB" id="A0A7Y9Z979"/>
<organism evidence="2 3">
    <name type="scientific">Demequina lutea</name>
    <dbReference type="NCBI Taxonomy" id="431489"/>
    <lineage>
        <taxon>Bacteria</taxon>
        <taxon>Bacillati</taxon>
        <taxon>Actinomycetota</taxon>
        <taxon>Actinomycetes</taxon>
        <taxon>Micrococcales</taxon>
        <taxon>Demequinaceae</taxon>
        <taxon>Demequina</taxon>
    </lineage>
</organism>
<dbReference type="RefSeq" id="WP_062075653.1">
    <property type="nucleotide sequence ID" value="NZ_BBRC01000012.1"/>
</dbReference>
<reference evidence="2 3" key="1">
    <citation type="submission" date="2020-07" db="EMBL/GenBank/DDBJ databases">
        <title>Sequencing the genomes of 1000 actinobacteria strains.</title>
        <authorList>
            <person name="Klenk H.-P."/>
        </authorList>
    </citation>
    <scope>NUCLEOTIDE SEQUENCE [LARGE SCALE GENOMIC DNA]</scope>
    <source>
        <strain evidence="2 3">DSM 19970</strain>
    </source>
</reference>
<dbReference type="PANTHER" id="PTHR36456">
    <property type="entry name" value="UPF0232 PROTEIN SCO3875"/>
    <property type="match status" value="1"/>
</dbReference>
<accession>A0A7Y9Z979</accession>
<evidence type="ECO:0000313" key="2">
    <source>
        <dbReference type="EMBL" id="NYI39953.1"/>
    </source>
</evidence>
<feature type="region of interest" description="Disordered" evidence="1">
    <location>
        <begin position="1"/>
        <end position="123"/>
    </location>
</feature>
<sequence>MSDHEPSGPPVRGNDVDGLDDRGVEVGGVEVGGVEVGGVEAVSGHGLPADGKPDATRDSETAQRTDPAALAKEAMERARASARERGAHRTSPQAARRQKKSRRAATDGESSPQPFGTGRDPRAMSDNVQALLTRMGWTEHIEVASVTARWREVIGDQIADHCEPVSFDEGALLLRASSSAWATQMQLMSGQVRHRLNEEFGREVVKELRFIGPSDKNWVKGPRRVKGRGPRDTYG</sequence>
<evidence type="ECO:0000256" key="1">
    <source>
        <dbReference type="SAM" id="MobiDB-lite"/>
    </source>
</evidence>
<dbReference type="PANTHER" id="PTHR36456:SF1">
    <property type="entry name" value="UPF0232 PROTEIN SCO3875"/>
    <property type="match status" value="1"/>
</dbReference>
<keyword evidence="3" id="KW-1185">Reference proteome</keyword>
<feature type="compositionally biased region" description="Basic and acidic residues" evidence="1">
    <location>
        <begin position="73"/>
        <end position="87"/>
    </location>
</feature>
<protein>
    <submittedName>
        <fullName evidence="2">Putative nucleic acid-binding Zn ribbon protein</fullName>
    </submittedName>
</protein>
<dbReference type="OrthoDB" id="5516926at2"/>
<dbReference type="Pfam" id="PF05258">
    <property type="entry name" value="DciA"/>
    <property type="match status" value="1"/>
</dbReference>
<comment type="caution">
    <text evidence="2">The sequence shown here is derived from an EMBL/GenBank/DDBJ whole genome shotgun (WGS) entry which is preliminary data.</text>
</comment>
<name>A0A7Y9Z979_9MICO</name>
<proteinExistence type="predicted"/>
<evidence type="ECO:0000313" key="3">
    <source>
        <dbReference type="Proteomes" id="UP000547973"/>
    </source>
</evidence>
<dbReference type="InterPro" id="IPR007922">
    <property type="entry name" value="DciA-like"/>
</dbReference>
<feature type="compositionally biased region" description="Basic and acidic residues" evidence="1">
    <location>
        <begin position="51"/>
        <end position="63"/>
    </location>
</feature>